<feature type="compositionally biased region" description="Polar residues" evidence="1">
    <location>
        <begin position="616"/>
        <end position="627"/>
    </location>
</feature>
<feature type="compositionally biased region" description="Basic residues" evidence="1">
    <location>
        <begin position="769"/>
        <end position="789"/>
    </location>
</feature>
<feature type="region of interest" description="Disordered" evidence="1">
    <location>
        <begin position="181"/>
        <end position="356"/>
    </location>
</feature>
<feature type="compositionally biased region" description="Polar residues" evidence="1">
    <location>
        <begin position="1171"/>
        <end position="1184"/>
    </location>
</feature>
<sequence length="1192" mass="131159">MARRLTVWLEETFTEQLLLGNHWLHDQKHKKQRGVKCDPEREWGGLYHDNGSCLDITNDIHPDRNRLLHIIQLSPLVLTDGQTEINPLVSPECRPSLQLASSLHGVIAVRKYTIRYTSYGPPRDKLRFVLHAVDWVGYQSPPSEPLQPLWSDTIAAVVQQLHDIRACEDRRCLASDTAPIMDGAHEGESQSHTQHGFGTQIAHSFRPRPSQDEPQVLGVKSLEPVLAGNTRREDIRPRPAAARPSKEQQLRSLLAQHNESNASKSTTASTDNFIRPPLSRPQKPTESPASQLFTQLPPPPTQTPRKGKEAASSSPQTSRSPRWEREVPLDPRRNDKVEEPRPGPIKNTTPKEREPNVLQQLASECSWMRDLEFSREALKVPNDQFNILQKQTSWYKPQAGHQFPDGNVPITILMALHRIADENAAMEAAPDSDDEMDEDPSPEEPVSSVDPSPQDPVLQASPDEPNPSSPVSWPASPSPEPPKIASRFGQLPPDSSFEPPEDAVHQDIETTVTSAAAQVPISIESSNEEEPTIPPSSPPVQQGPLFLDEEMEMEEFVPQGLGEDSVGGASEVNTPVLLQSPPPRPVVQVKETPYTKGKNGQIVEVSTSSRPEKQRWSGTSKNTSSGSIVYGTYNDKPMSQVHSPSKVRLHATTAEDADDDTQMGEQQPHSGNESSKQALDDNMPDPGMGRVTVSEAPVVLPPQELVRADDLLTPQTNEENNKSPEPSPISAQISPQLSAPRATPGLPILKNQSENETSSAMPPLAPGPTKRKLEHSPPKKSSRRSKRREIKIVGFGEELPASADPASTLRHHREESLRKFRENRKSSTSFESRAEPATEPGTHPQGDAMEVDSPSTDTSSTSPPAMSPRHVSLYEDPSPTEPAQITAAVLRPASVASPVARPQKAAPAASPPVSTRLSEQPRSITTDPGNRQNLSVFETFKTAYPEYTGCAKHFQGQCIQMLDLDRADKMVPKWQWDDFVIRNRTDYTGYVSDCLDQGSDAEPYHRFYKDTIRDTIYRKGVIESPATLQLALQQFGVQPPVPKPSSIARSIPQKEKRSRASLPSAFNQPKAPLKSYPNGTHSNLPRHSLPTNSQVTQHTPAKSLHKTQVRTPAQPIAKPATANSHSTTKPSRISLLSLDGPATSRASSVNGDAPESTGDVFRDFVFAQKRMTSLTGSTKVSSKANHSKRRES</sequence>
<evidence type="ECO:0000313" key="2">
    <source>
        <dbReference type="EMBL" id="KAF2819942.1"/>
    </source>
</evidence>
<feature type="compositionally biased region" description="Basic and acidic residues" evidence="1">
    <location>
        <begin position="812"/>
        <end position="825"/>
    </location>
</feature>
<feature type="compositionally biased region" description="Polar residues" evidence="1">
    <location>
        <begin position="255"/>
        <end position="272"/>
    </location>
</feature>
<evidence type="ECO:0000256" key="1">
    <source>
        <dbReference type="SAM" id="MobiDB-lite"/>
    </source>
</evidence>
<accession>A0A6A6ZFQ0</accession>
<feature type="compositionally biased region" description="Polar residues" evidence="1">
    <location>
        <begin position="750"/>
        <end position="760"/>
    </location>
</feature>
<reference evidence="2" key="1">
    <citation type="journal article" date="2020" name="Stud. Mycol.">
        <title>101 Dothideomycetes genomes: a test case for predicting lifestyles and emergence of pathogens.</title>
        <authorList>
            <person name="Haridas S."/>
            <person name="Albert R."/>
            <person name="Binder M."/>
            <person name="Bloem J."/>
            <person name="Labutti K."/>
            <person name="Salamov A."/>
            <person name="Andreopoulos B."/>
            <person name="Baker S."/>
            <person name="Barry K."/>
            <person name="Bills G."/>
            <person name="Bluhm B."/>
            <person name="Cannon C."/>
            <person name="Castanera R."/>
            <person name="Culley D."/>
            <person name="Daum C."/>
            <person name="Ezra D."/>
            <person name="Gonzalez J."/>
            <person name="Henrissat B."/>
            <person name="Kuo A."/>
            <person name="Liang C."/>
            <person name="Lipzen A."/>
            <person name="Lutzoni F."/>
            <person name="Magnuson J."/>
            <person name="Mondo S."/>
            <person name="Nolan M."/>
            <person name="Ohm R."/>
            <person name="Pangilinan J."/>
            <person name="Park H.-J."/>
            <person name="Ramirez L."/>
            <person name="Alfaro M."/>
            <person name="Sun H."/>
            <person name="Tritt A."/>
            <person name="Yoshinaga Y."/>
            <person name="Zwiers L.-H."/>
            <person name="Turgeon B."/>
            <person name="Goodwin S."/>
            <person name="Spatafora J."/>
            <person name="Crous P."/>
            <person name="Grigoriev I."/>
        </authorList>
    </citation>
    <scope>NUCLEOTIDE SEQUENCE</scope>
    <source>
        <strain evidence="2">CBS 113818</strain>
    </source>
</reference>
<feature type="region of interest" description="Disordered" evidence="1">
    <location>
        <begin position="1039"/>
        <end position="1135"/>
    </location>
</feature>
<dbReference type="PANTHER" id="PTHR48125:SF12">
    <property type="entry name" value="AT HOOK TRANSCRIPTION FACTOR FAMILY-RELATED"/>
    <property type="match status" value="1"/>
</dbReference>
<feature type="compositionally biased region" description="Polar residues" evidence="1">
    <location>
        <begin position="912"/>
        <end position="931"/>
    </location>
</feature>
<proteinExistence type="predicted"/>
<dbReference type="AlphaFoldDB" id="A0A6A6ZFQ0"/>
<keyword evidence="3" id="KW-1185">Reference proteome</keyword>
<organism evidence="2 3">
    <name type="scientific">Ophiobolus disseminans</name>
    <dbReference type="NCBI Taxonomy" id="1469910"/>
    <lineage>
        <taxon>Eukaryota</taxon>
        <taxon>Fungi</taxon>
        <taxon>Dikarya</taxon>
        <taxon>Ascomycota</taxon>
        <taxon>Pezizomycotina</taxon>
        <taxon>Dothideomycetes</taxon>
        <taxon>Pleosporomycetidae</taxon>
        <taxon>Pleosporales</taxon>
        <taxon>Pleosporineae</taxon>
        <taxon>Phaeosphaeriaceae</taxon>
        <taxon>Ophiobolus</taxon>
    </lineage>
</organism>
<dbReference type="EMBL" id="MU006242">
    <property type="protein sequence ID" value="KAF2819942.1"/>
    <property type="molecule type" value="Genomic_DNA"/>
</dbReference>
<gene>
    <name evidence="2" type="ORF">CC86DRAFT_429381</name>
</gene>
<feature type="region of interest" description="Disordered" evidence="1">
    <location>
        <begin position="1171"/>
        <end position="1192"/>
    </location>
</feature>
<feature type="compositionally biased region" description="Polar residues" evidence="1">
    <location>
        <begin position="1121"/>
        <end position="1131"/>
    </location>
</feature>
<feature type="region of interest" description="Disordered" evidence="1">
    <location>
        <begin position="898"/>
        <end position="931"/>
    </location>
</feature>
<protein>
    <recommendedName>
        <fullName evidence="4">Telomere replication protein EST3</fullName>
    </recommendedName>
</protein>
<evidence type="ECO:0000313" key="3">
    <source>
        <dbReference type="Proteomes" id="UP000799424"/>
    </source>
</evidence>
<name>A0A6A6ZFQ0_9PLEO</name>
<dbReference type="PANTHER" id="PTHR48125">
    <property type="entry name" value="LP07818P1"/>
    <property type="match status" value="1"/>
</dbReference>
<feature type="compositionally biased region" description="Basic and acidic residues" evidence="1">
    <location>
        <begin position="321"/>
        <end position="341"/>
    </location>
</feature>
<dbReference type="OrthoDB" id="3538943at2759"/>
<feature type="compositionally biased region" description="Polar residues" evidence="1">
    <location>
        <begin position="1077"/>
        <end position="1100"/>
    </location>
</feature>
<feature type="compositionally biased region" description="Low complexity" evidence="1">
    <location>
        <begin position="852"/>
        <end position="864"/>
    </location>
</feature>
<dbReference type="Proteomes" id="UP000799424">
    <property type="component" value="Unassembled WGS sequence"/>
</dbReference>
<evidence type="ECO:0008006" key="4">
    <source>
        <dbReference type="Google" id="ProtNLM"/>
    </source>
</evidence>
<feature type="compositionally biased region" description="Polar residues" evidence="1">
    <location>
        <begin position="311"/>
        <end position="320"/>
    </location>
</feature>
<feature type="compositionally biased region" description="Polar residues" evidence="1">
    <location>
        <begin position="663"/>
        <end position="677"/>
    </location>
</feature>
<feature type="compositionally biased region" description="Acidic residues" evidence="1">
    <location>
        <begin position="430"/>
        <end position="442"/>
    </location>
</feature>
<feature type="region of interest" description="Disordered" evidence="1">
    <location>
        <begin position="427"/>
        <end position="881"/>
    </location>
</feature>